<accession>A0A1H4V0F0</accession>
<dbReference type="InterPro" id="IPR014462">
    <property type="entry name" value="Phage_Mu_Gp45"/>
</dbReference>
<keyword evidence="3" id="KW-1185">Reference proteome</keyword>
<gene>
    <name evidence="2" type="ORF">SAMN05421553_1370</name>
</gene>
<organism evidence="2 3">
    <name type="scientific">Pseudomonas anguilliseptica</name>
    <dbReference type="NCBI Taxonomy" id="53406"/>
    <lineage>
        <taxon>Bacteria</taxon>
        <taxon>Pseudomonadati</taxon>
        <taxon>Pseudomonadota</taxon>
        <taxon>Gammaproteobacteria</taxon>
        <taxon>Pseudomonadales</taxon>
        <taxon>Pseudomonadaceae</taxon>
        <taxon>Pseudomonas</taxon>
    </lineage>
</organism>
<evidence type="ECO:0000259" key="1">
    <source>
        <dbReference type="Pfam" id="PF06890"/>
    </source>
</evidence>
<dbReference type="PIRSF" id="PIRSF012337">
    <property type="entry name" value="gp45"/>
    <property type="match status" value="1"/>
</dbReference>
<dbReference type="RefSeq" id="WP_090378319.1">
    <property type="nucleotide sequence ID" value="NZ_FNSC01000001.1"/>
</dbReference>
<dbReference type="Pfam" id="PF06890">
    <property type="entry name" value="Phage_Mu_Gp45"/>
    <property type="match status" value="1"/>
</dbReference>
<dbReference type="OrthoDB" id="9802994at2"/>
<name>A0A1H4V0F0_PSEAG</name>
<proteinExistence type="predicted"/>
<dbReference type="AlphaFoldDB" id="A0A1H4V0F0"/>
<protein>
    <submittedName>
        <fullName evidence="2">Phage baseplate assembly protein V</fullName>
    </submittedName>
</protein>
<dbReference type="NCBIfam" id="TIGR01644">
    <property type="entry name" value="phage_P2_V"/>
    <property type="match status" value="1"/>
</dbReference>
<dbReference type="EMBL" id="FNSC01000001">
    <property type="protein sequence ID" value="SEC74415.1"/>
    <property type="molecule type" value="Genomic_DNA"/>
</dbReference>
<feature type="domain" description="Bacteriophage Mu Gp45 N-terminal" evidence="1">
    <location>
        <begin position="18"/>
        <end position="85"/>
    </location>
</feature>
<dbReference type="Proteomes" id="UP000242849">
    <property type="component" value="Unassembled WGS sequence"/>
</dbReference>
<dbReference type="InterPro" id="IPR053861">
    <property type="entry name" value="Phage_Mu_Gp45_N"/>
</dbReference>
<sequence length="172" mass="18170">MNKALAGVARGLGNLLARAVLTAVPRQGKLQSLQVALLEGEAKEGVELFEPYRLTGVALPGAEGLIAFLGGHRTHGVALVQTDRRYRPVDLQPGEVALFNHEGTRVVLRNGGKVEVLAATEVKVMTTKVILQADVEVIGNTTFTGTVTANGKRIDDAHSHHLPGGGQTLEVV</sequence>
<dbReference type="InterPro" id="IPR013046">
    <property type="entry name" value="GpV/Gp45"/>
</dbReference>
<evidence type="ECO:0000313" key="3">
    <source>
        <dbReference type="Proteomes" id="UP000242849"/>
    </source>
</evidence>
<reference evidence="3" key="1">
    <citation type="submission" date="2016-10" db="EMBL/GenBank/DDBJ databases">
        <authorList>
            <person name="Varghese N."/>
            <person name="Submissions S."/>
        </authorList>
    </citation>
    <scope>NUCLEOTIDE SEQUENCE [LARGE SCALE GENOMIC DNA]</scope>
    <source>
        <strain evidence="3">DSM 12111</strain>
    </source>
</reference>
<evidence type="ECO:0000313" key="2">
    <source>
        <dbReference type="EMBL" id="SEC74415.1"/>
    </source>
</evidence>
<dbReference type="STRING" id="53406.SAMN05421553_1370"/>